<proteinExistence type="predicted"/>
<feature type="region of interest" description="Disordered" evidence="1">
    <location>
        <begin position="21"/>
        <end position="48"/>
    </location>
</feature>
<feature type="compositionally biased region" description="Basic and acidic residues" evidence="1">
    <location>
        <begin position="36"/>
        <end position="48"/>
    </location>
</feature>
<evidence type="ECO:0000313" key="3">
    <source>
        <dbReference type="Proteomes" id="UP001476282"/>
    </source>
</evidence>
<comment type="caution">
    <text evidence="2">The sequence shown here is derived from an EMBL/GenBank/DDBJ whole genome shotgun (WGS) entry which is preliminary data.</text>
</comment>
<accession>A0ABP9UKF6</accession>
<name>A0ABP9UKF6_9BACT</name>
<gene>
    <name evidence="2" type="ORF">Hsar01_01296</name>
</gene>
<protein>
    <submittedName>
        <fullName evidence="2">Uncharacterized protein</fullName>
    </submittedName>
</protein>
<evidence type="ECO:0000313" key="2">
    <source>
        <dbReference type="EMBL" id="GAA5482081.1"/>
    </source>
</evidence>
<dbReference type="RefSeq" id="WP_353566228.1">
    <property type="nucleotide sequence ID" value="NZ_BAABRI010000006.1"/>
</dbReference>
<keyword evidence="3" id="KW-1185">Reference proteome</keyword>
<dbReference type="Proteomes" id="UP001476282">
    <property type="component" value="Unassembled WGS sequence"/>
</dbReference>
<sequence>MTMILSNLLLRLFRRLRRNTDHRNTESPALPAYLRRHAEAQDRGDFNR</sequence>
<dbReference type="EMBL" id="BAABRI010000006">
    <property type="protein sequence ID" value="GAA5482081.1"/>
    <property type="molecule type" value="Genomic_DNA"/>
</dbReference>
<evidence type="ECO:0000256" key="1">
    <source>
        <dbReference type="SAM" id="MobiDB-lite"/>
    </source>
</evidence>
<reference evidence="2 3" key="1">
    <citation type="submission" date="2024-02" db="EMBL/GenBank/DDBJ databases">
        <title>Haloferula sargassicola NBRC 104335.</title>
        <authorList>
            <person name="Ichikawa N."/>
            <person name="Katano-Makiyama Y."/>
            <person name="Hidaka K."/>
        </authorList>
    </citation>
    <scope>NUCLEOTIDE SEQUENCE [LARGE SCALE GENOMIC DNA]</scope>
    <source>
        <strain evidence="2 3">NBRC 104335</strain>
    </source>
</reference>
<organism evidence="2 3">
    <name type="scientific">Haloferula sargassicola</name>
    <dbReference type="NCBI Taxonomy" id="490096"/>
    <lineage>
        <taxon>Bacteria</taxon>
        <taxon>Pseudomonadati</taxon>
        <taxon>Verrucomicrobiota</taxon>
        <taxon>Verrucomicrobiia</taxon>
        <taxon>Verrucomicrobiales</taxon>
        <taxon>Verrucomicrobiaceae</taxon>
        <taxon>Haloferula</taxon>
    </lineage>
</organism>